<evidence type="ECO:0000313" key="3">
    <source>
        <dbReference type="Proteomes" id="UP001140510"/>
    </source>
</evidence>
<dbReference type="AlphaFoldDB" id="A0A9W9D8R0"/>
<sequence length="178" mass="19850">MSGDPLMTVLRRFERGSAGTSKLIAADPALAAIFTDTLQASSVSWAMSNLLTILSTSKYYSQQAAFDRIDNVKVSFFENVLYPRDYLGFVLLLWVLTAHFIVMTILVVMFVRKTRSTFLGNAWSALAQIIKSQELKEHLIGASEKSDSEILKDLKEAQKSGLRARIVRRDDGAEVTVQ</sequence>
<name>A0A9W9D8R0_9PLEO</name>
<dbReference type="EMBL" id="JAPEVA010000021">
    <property type="protein sequence ID" value="KAJ4407373.1"/>
    <property type="molecule type" value="Genomic_DNA"/>
</dbReference>
<accession>A0A9W9D8R0</accession>
<keyword evidence="1" id="KW-1133">Transmembrane helix</keyword>
<organism evidence="2 3">
    <name type="scientific">Didymella pomorum</name>
    <dbReference type="NCBI Taxonomy" id="749634"/>
    <lineage>
        <taxon>Eukaryota</taxon>
        <taxon>Fungi</taxon>
        <taxon>Dikarya</taxon>
        <taxon>Ascomycota</taxon>
        <taxon>Pezizomycotina</taxon>
        <taxon>Dothideomycetes</taxon>
        <taxon>Pleosporomycetidae</taxon>
        <taxon>Pleosporales</taxon>
        <taxon>Pleosporineae</taxon>
        <taxon>Didymellaceae</taxon>
        <taxon>Didymella</taxon>
    </lineage>
</organism>
<comment type="caution">
    <text evidence="2">The sequence shown here is derived from an EMBL/GenBank/DDBJ whole genome shotgun (WGS) entry which is preliminary data.</text>
</comment>
<keyword evidence="1" id="KW-0472">Membrane</keyword>
<protein>
    <submittedName>
        <fullName evidence="2">Uncharacterized protein</fullName>
    </submittedName>
</protein>
<gene>
    <name evidence="2" type="ORF">N0V91_003957</name>
</gene>
<feature type="transmembrane region" description="Helical" evidence="1">
    <location>
        <begin position="86"/>
        <end position="111"/>
    </location>
</feature>
<evidence type="ECO:0000256" key="1">
    <source>
        <dbReference type="SAM" id="Phobius"/>
    </source>
</evidence>
<keyword evidence="1" id="KW-0812">Transmembrane</keyword>
<dbReference type="Proteomes" id="UP001140510">
    <property type="component" value="Unassembled WGS sequence"/>
</dbReference>
<reference evidence="2" key="1">
    <citation type="submission" date="2022-10" db="EMBL/GenBank/DDBJ databases">
        <title>Tapping the CABI collections for fungal endophytes: first genome assemblies for Collariella, Neodidymelliopsis, Ascochyta clinopodiicola, Didymella pomorum, Didymosphaeria variabile, Neocosmospora piperis and Neocucurbitaria cava.</title>
        <authorList>
            <person name="Hill R."/>
        </authorList>
    </citation>
    <scope>NUCLEOTIDE SEQUENCE</scope>
    <source>
        <strain evidence="2">IMI 355091</strain>
    </source>
</reference>
<proteinExistence type="predicted"/>
<evidence type="ECO:0000313" key="2">
    <source>
        <dbReference type="EMBL" id="KAJ4407373.1"/>
    </source>
</evidence>
<dbReference type="OrthoDB" id="5428040at2759"/>
<keyword evidence="3" id="KW-1185">Reference proteome</keyword>